<dbReference type="Gene3D" id="3.40.50.150">
    <property type="entry name" value="Vaccinia Virus protein VP39"/>
    <property type="match status" value="1"/>
</dbReference>
<dbReference type="GO" id="GO:0008757">
    <property type="term" value="F:S-adenosylmethionine-dependent methyltransferase activity"/>
    <property type="evidence" value="ECO:0007669"/>
    <property type="project" value="InterPro"/>
</dbReference>
<gene>
    <name evidence="2" type="ORF">DespoDRAFT_01183</name>
</gene>
<dbReference type="PANTHER" id="PTHR42912:SF80">
    <property type="entry name" value="METHYLTRANSFERASE DOMAIN-CONTAINING PROTEIN"/>
    <property type="match status" value="1"/>
</dbReference>
<dbReference type="PANTHER" id="PTHR42912">
    <property type="entry name" value="METHYLTRANSFERASE"/>
    <property type="match status" value="1"/>
</dbReference>
<dbReference type="HOGENOM" id="CLU_2537121_0_0_7"/>
<evidence type="ECO:0000313" key="2">
    <source>
        <dbReference type="EMBL" id="EIM63149.1"/>
    </source>
</evidence>
<name>I5B0Y6_9BACT</name>
<keyword evidence="2" id="KW-0489">Methyltransferase</keyword>
<organism evidence="2 3">
    <name type="scientific">Desulfobacter postgatei 2ac9</name>
    <dbReference type="NCBI Taxonomy" id="879212"/>
    <lineage>
        <taxon>Bacteria</taxon>
        <taxon>Pseudomonadati</taxon>
        <taxon>Thermodesulfobacteriota</taxon>
        <taxon>Desulfobacteria</taxon>
        <taxon>Desulfobacterales</taxon>
        <taxon>Desulfobacteraceae</taxon>
        <taxon>Desulfobacter</taxon>
    </lineage>
</organism>
<accession>I5B0Y6</accession>
<feature type="domain" description="Methyltransferase type 11" evidence="1">
    <location>
        <begin position="43"/>
        <end position="128"/>
    </location>
</feature>
<dbReference type="SUPFAM" id="SSF53335">
    <property type="entry name" value="S-adenosyl-L-methionine-dependent methyltransferases"/>
    <property type="match status" value="1"/>
</dbReference>
<evidence type="ECO:0000313" key="3">
    <source>
        <dbReference type="Proteomes" id="UP000005778"/>
    </source>
</evidence>
<reference evidence="2 3" key="1">
    <citation type="submission" date="2011-09" db="EMBL/GenBank/DDBJ databases">
        <authorList>
            <consortium name="US DOE Joint Genome Institute (JGI-PGF)"/>
            <person name="Lucas S."/>
            <person name="Han J."/>
            <person name="Lapidus A."/>
            <person name="Cheng J.-F."/>
            <person name="Goodwin L."/>
            <person name="Pitluck S."/>
            <person name="Peters L."/>
            <person name="Land M.L."/>
            <person name="Hauser L."/>
            <person name="Orellana R."/>
            <person name="Lovley D."/>
            <person name="Woyke T.J."/>
        </authorList>
    </citation>
    <scope>NUCLEOTIDE SEQUENCE [LARGE SCALE GENOMIC DNA]</scope>
    <source>
        <strain evidence="2 3">2ac9</strain>
    </source>
</reference>
<dbReference type="eggNOG" id="COG2226">
    <property type="taxonomic scope" value="Bacteria"/>
</dbReference>
<keyword evidence="2" id="KW-0830">Ubiquinone</keyword>
<reference evidence="2 3" key="2">
    <citation type="submission" date="2012-02" db="EMBL/GenBank/DDBJ databases">
        <title>Improved High-Quality Draft sequence of Desulfobacter postgatei 2ac9.</title>
        <authorList>
            <consortium name="US DOE Joint Genome Institute"/>
            <person name="Lucas S."/>
            <person name="Han J."/>
            <person name="Lapidus A."/>
            <person name="Cheng J.-F."/>
            <person name="Goodwin L."/>
            <person name="Pitluck S."/>
            <person name="Peters L."/>
            <person name="Ovchinnikova G."/>
            <person name="Held B."/>
            <person name="Detter J.C."/>
            <person name="Han C."/>
            <person name="Tapia R."/>
            <person name="Land M."/>
            <person name="Hauser L."/>
            <person name="Kyrpides N."/>
            <person name="Ivanova N."/>
            <person name="Pagani I."/>
            <person name="Orellana R."/>
            <person name="Lovley D."/>
            <person name="Woyke T."/>
        </authorList>
    </citation>
    <scope>NUCLEOTIDE SEQUENCE [LARGE SCALE GENOMIC DNA]</scope>
    <source>
        <strain evidence="2 3">2ac9</strain>
    </source>
</reference>
<dbReference type="AlphaFoldDB" id="I5B0Y6"/>
<dbReference type="GO" id="GO:0032259">
    <property type="term" value="P:methylation"/>
    <property type="evidence" value="ECO:0007669"/>
    <property type="project" value="UniProtKB-KW"/>
</dbReference>
<protein>
    <submittedName>
        <fullName evidence="2">Methylase involved in ubiquinone/menaquinone biosynthesis</fullName>
    </submittedName>
</protein>
<dbReference type="EMBL" id="CM001488">
    <property type="protein sequence ID" value="EIM63149.1"/>
    <property type="molecule type" value="Genomic_DNA"/>
</dbReference>
<dbReference type="InterPro" id="IPR050508">
    <property type="entry name" value="Methyltransf_Superfamily"/>
</dbReference>
<dbReference type="Proteomes" id="UP000005778">
    <property type="component" value="Chromosome"/>
</dbReference>
<dbReference type="InterPro" id="IPR013216">
    <property type="entry name" value="Methyltransf_11"/>
</dbReference>
<keyword evidence="2" id="KW-0808">Transferase</keyword>
<evidence type="ECO:0000259" key="1">
    <source>
        <dbReference type="Pfam" id="PF08241"/>
    </source>
</evidence>
<sequence>MYKISPYQNYAKQYDQWFDENRQVYEAELRAVRSFIPERLCGLEIGAGTGRFAAPLGIQIGIEPVESMRKIARQRGVDVLGGQAECLPFKDSSFELVLMVTVICFVNDIYKTFTESYRVLSDGGTIVIGMIDSGSPLGQTYLKHKQNSLFYKQATFYSVDQILEIMREAGFTDFSFRQTIFNDISGITDSEIVSTGYEKGLFAVIHGKKN</sequence>
<dbReference type="STRING" id="879212.DespoDRAFT_01183"/>
<keyword evidence="3" id="KW-1185">Reference proteome</keyword>
<dbReference type="CDD" id="cd02440">
    <property type="entry name" value="AdoMet_MTases"/>
    <property type="match status" value="1"/>
</dbReference>
<dbReference type="InterPro" id="IPR029063">
    <property type="entry name" value="SAM-dependent_MTases_sf"/>
</dbReference>
<dbReference type="Pfam" id="PF08241">
    <property type="entry name" value="Methyltransf_11"/>
    <property type="match status" value="1"/>
</dbReference>
<proteinExistence type="predicted"/>